<evidence type="ECO:0000256" key="7">
    <source>
        <dbReference type="ARBA" id="ARBA00023163"/>
    </source>
</evidence>
<dbReference type="Gene3D" id="3.30.160.60">
    <property type="entry name" value="Classic Zinc Finger"/>
    <property type="match status" value="1"/>
</dbReference>
<evidence type="ECO:0000259" key="10">
    <source>
        <dbReference type="PROSITE" id="PS50119"/>
    </source>
</evidence>
<evidence type="ECO:0000313" key="12">
    <source>
        <dbReference type="Proteomes" id="UP000030748"/>
    </source>
</evidence>
<keyword evidence="8" id="KW-0539">Nucleus</keyword>
<keyword evidence="5" id="KW-0862">Zinc</keyword>
<dbReference type="Pfam" id="PF00643">
    <property type="entry name" value="zf-B_box"/>
    <property type="match status" value="1"/>
</dbReference>
<organism evidence="11 12">
    <name type="scientific">Erythranthe guttata</name>
    <name type="common">Yellow monkey flower</name>
    <name type="synonym">Mimulus guttatus</name>
    <dbReference type="NCBI Taxonomy" id="4155"/>
    <lineage>
        <taxon>Eukaryota</taxon>
        <taxon>Viridiplantae</taxon>
        <taxon>Streptophyta</taxon>
        <taxon>Embryophyta</taxon>
        <taxon>Tracheophyta</taxon>
        <taxon>Spermatophyta</taxon>
        <taxon>Magnoliopsida</taxon>
        <taxon>eudicotyledons</taxon>
        <taxon>Gunneridae</taxon>
        <taxon>Pentapetalae</taxon>
        <taxon>asterids</taxon>
        <taxon>lamiids</taxon>
        <taxon>Lamiales</taxon>
        <taxon>Phrymaceae</taxon>
        <taxon>Erythranthe</taxon>
    </lineage>
</organism>
<comment type="subcellular location">
    <subcellularLocation>
        <location evidence="1">Nucleus</location>
    </subcellularLocation>
</comment>
<gene>
    <name evidence="11" type="ORF">MIMGU_mgv1a012930mg</name>
</gene>
<evidence type="ECO:0000256" key="9">
    <source>
        <dbReference type="PROSITE-ProRule" id="PRU00024"/>
    </source>
</evidence>
<dbReference type="KEGG" id="egt:105959528"/>
<reference evidence="11 12" key="1">
    <citation type="journal article" date="2013" name="Proc. Natl. Acad. Sci. U.S.A.">
        <title>Fine-scale variation in meiotic recombination in Mimulus inferred from population shotgun sequencing.</title>
        <authorList>
            <person name="Hellsten U."/>
            <person name="Wright K.M."/>
            <person name="Jenkins J."/>
            <person name="Shu S."/>
            <person name="Yuan Y."/>
            <person name="Wessler S.R."/>
            <person name="Schmutz J."/>
            <person name="Willis J.H."/>
            <person name="Rokhsar D.S."/>
        </authorList>
    </citation>
    <scope>NUCLEOTIDE SEQUENCE [LARGE SCALE GENOMIC DNA]</scope>
    <source>
        <strain evidence="12">cv. DUN x IM62</strain>
    </source>
</reference>
<dbReference type="GO" id="GO:0006355">
    <property type="term" value="P:regulation of DNA-templated transcription"/>
    <property type="evidence" value="ECO:0000318"/>
    <property type="project" value="GO_Central"/>
</dbReference>
<dbReference type="GO" id="GO:0009640">
    <property type="term" value="P:photomorphogenesis"/>
    <property type="evidence" value="ECO:0000318"/>
    <property type="project" value="GO_Central"/>
</dbReference>
<dbReference type="GO" id="GO:0008270">
    <property type="term" value="F:zinc ion binding"/>
    <property type="evidence" value="ECO:0007669"/>
    <property type="project" value="UniProtKB-KW"/>
</dbReference>
<dbReference type="PANTHER" id="PTHR31832:SF41">
    <property type="entry name" value="B-BOX ZINC FINGER PROTEIN 24"/>
    <property type="match status" value="1"/>
</dbReference>
<sequence>MQILCDVCENAAATVVCCAGEAALCAECDVQVHGANKLARKHQRLLLECLSDKLPPCDICQKKVAFVFCVEDRALFCKDCDKLIHSANSLTAKHQRYLATGIRVALSSSCNDESSRVQIEPKPPKSNSTLTYLKIEPQIASGASSPSWAVDEFLQFSDNESPDKKEHLEFSELECLTDANLIGHESTEVPQLSVSLQPSNLDLNKATKLYTAHKRPRIDETLDNDEEHFTVPNLG</sequence>
<proteinExistence type="predicted"/>
<dbReference type="PhylomeDB" id="A0A022RAG2"/>
<dbReference type="InterPro" id="IPR051979">
    <property type="entry name" value="B-box_zinc_finger"/>
</dbReference>
<evidence type="ECO:0000256" key="3">
    <source>
        <dbReference type="ARBA" id="ARBA00022737"/>
    </source>
</evidence>
<evidence type="ECO:0000256" key="8">
    <source>
        <dbReference type="ARBA" id="ARBA00023242"/>
    </source>
</evidence>
<evidence type="ECO:0000256" key="4">
    <source>
        <dbReference type="ARBA" id="ARBA00022771"/>
    </source>
</evidence>
<evidence type="ECO:0000256" key="6">
    <source>
        <dbReference type="ARBA" id="ARBA00023015"/>
    </source>
</evidence>
<keyword evidence="12" id="KW-1185">Reference proteome</keyword>
<keyword evidence="3" id="KW-0677">Repeat</keyword>
<evidence type="ECO:0000313" key="11">
    <source>
        <dbReference type="EMBL" id="EYU36728.1"/>
    </source>
</evidence>
<evidence type="ECO:0000256" key="1">
    <source>
        <dbReference type="ARBA" id="ARBA00004123"/>
    </source>
</evidence>
<dbReference type="STRING" id="4155.A0A022RAG2"/>
<name>A0A022RAG2_ERYGU</name>
<dbReference type="PANTHER" id="PTHR31832">
    <property type="entry name" value="B-BOX ZINC FINGER PROTEIN 22"/>
    <property type="match status" value="1"/>
</dbReference>
<dbReference type="AlphaFoldDB" id="A0A022RAG2"/>
<accession>A0A022RAG2</accession>
<feature type="domain" description="B box-type" evidence="10">
    <location>
        <begin position="1"/>
        <end position="47"/>
    </location>
</feature>
<dbReference type="Proteomes" id="UP000030748">
    <property type="component" value="Unassembled WGS sequence"/>
</dbReference>
<dbReference type="OMA" id="RIRICDE"/>
<dbReference type="InterPro" id="IPR049808">
    <property type="entry name" value="CONSTANS-like_Bbox1"/>
</dbReference>
<keyword evidence="6" id="KW-0805">Transcription regulation</keyword>
<evidence type="ECO:0000256" key="5">
    <source>
        <dbReference type="ARBA" id="ARBA00022833"/>
    </source>
</evidence>
<protein>
    <recommendedName>
        <fullName evidence="10">B box-type domain-containing protein</fullName>
    </recommendedName>
</protein>
<feature type="domain" description="B box-type" evidence="10">
    <location>
        <begin position="52"/>
        <end position="99"/>
    </location>
</feature>
<dbReference type="GO" id="GO:0005634">
    <property type="term" value="C:nucleus"/>
    <property type="evidence" value="ECO:0000318"/>
    <property type="project" value="GO_Central"/>
</dbReference>
<dbReference type="InterPro" id="IPR000315">
    <property type="entry name" value="Znf_B-box"/>
</dbReference>
<dbReference type="EMBL" id="KI630592">
    <property type="protein sequence ID" value="EYU36728.1"/>
    <property type="molecule type" value="Genomic_DNA"/>
</dbReference>
<keyword evidence="4 9" id="KW-0863">Zinc-finger</keyword>
<dbReference type="PROSITE" id="PS50119">
    <property type="entry name" value="ZF_BBOX"/>
    <property type="match status" value="2"/>
</dbReference>
<dbReference type="CDD" id="cd19821">
    <property type="entry name" value="Bbox1_BBX-like"/>
    <property type="match status" value="2"/>
</dbReference>
<evidence type="ECO:0000256" key="2">
    <source>
        <dbReference type="ARBA" id="ARBA00022723"/>
    </source>
</evidence>
<keyword evidence="7" id="KW-0804">Transcription</keyword>
<dbReference type="OrthoDB" id="153872at2759"/>
<dbReference type="eggNOG" id="ENOG502QQIU">
    <property type="taxonomic scope" value="Eukaryota"/>
</dbReference>
<dbReference type="SMART" id="SM00336">
    <property type="entry name" value="BBOX"/>
    <property type="match status" value="2"/>
</dbReference>
<keyword evidence="2" id="KW-0479">Metal-binding</keyword>